<evidence type="ECO:0000313" key="2">
    <source>
        <dbReference type="EMBL" id="CCM62000.1"/>
    </source>
</evidence>
<feature type="transmembrane region" description="Helical" evidence="1">
    <location>
        <begin position="77"/>
        <end position="95"/>
    </location>
</feature>
<keyword evidence="1" id="KW-1133">Transmembrane helix</keyword>
<feature type="transmembrane region" description="Helical" evidence="1">
    <location>
        <begin position="383"/>
        <end position="400"/>
    </location>
</feature>
<organism evidence="2 3">
    <name type="scientific">Candidatus Neomicrothrix parvicella RN1</name>
    <dbReference type="NCBI Taxonomy" id="1229780"/>
    <lineage>
        <taxon>Bacteria</taxon>
        <taxon>Bacillati</taxon>
        <taxon>Actinomycetota</taxon>
        <taxon>Acidimicrobiia</taxon>
        <taxon>Acidimicrobiales</taxon>
        <taxon>Microthrixaceae</taxon>
        <taxon>Candidatus Neomicrothrix</taxon>
    </lineage>
</organism>
<feature type="transmembrane region" description="Helical" evidence="1">
    <location>
        <begin position="259"/>
        <end position="279"/>
    </location>
</feature>
<comment type="caution">
    <text evidence="2">The sequence shown here is derived from an EMBL/GenBank/DDBJ whole genome shotgun (WGS) entry which is preliminary data.</text>
</comment>
<keyword evidence="1" id="KW-0472">Membrane</keyword>
<gene>
    <name evidence="2" type="ORF">BN381_10231</name>
</gene>
<evidence type="ECO:0000313" key="3">
    <source>
        <dbReference type="Proteomes" id="UP000018291"/>
    </source>
</evidence>
<dbReference type="EMBL" id="CANL01000001">
    <property type="protein sequence ID" value="CCM62000.1"/>
    <property type="molecule type" value="Genomic_DNA"/>
</dbReference>
<accession>R4YVZ0</accession>
<reference evidence="2 3" key="1">
    <citation type="journal article" date="2013" name="ISME J.">
        <title>Metabolic model for the filamentous 'Candidatus Microthrix parvicella' based on genomic and metagenomic analyses.</title>
        <authorList>
            <person name="Jon McIlroy S."/>
            <person name="Kristiansen R."/>
            <person name="Albertsen M."/>
            <person name="Michael Karst S."/>
            <person name="Rossetti S."/>
            <person name="Lund Nielsen J."/>
            <person name="Tandoi V."/>
            <person name="James Seviour R."/>
            <person name="Nielsen P.H."/>
        </authorList>
    </citation>
    <scope>NUCLEOTIDE SEQUENCE [LARGE SCALE GENOMIC DNA]</scope>
    <source>
        <strain evidence="2 3">RN1</strain>
    </source>
</reference>
<feature type="transmembrane region" description="Helical" evidence="1">
    <location>
        <begin position="300"/>
        <end position="320"/>
    </location>
</feature>
<feature type="transmembrane region" description="Helical" evidence="1">
    <location>
        <begin position="351"/>
        <end position="371"/>
    </location>
</feature>
<protein>
    <submittedName>
        <fullName evidence="2">Uncharacterized protein</fullName>
    </submittedName>
</protein>
<dbReference type="HOGENOM" id="CLU_428078_0_0_11"/>
<keyword evidence="1" id="KW-0812">Transmembrane</keyword>
<proteinExistence type="predicted"/>
<dbReference type="AlphaFoldDB" id="R4YVZ0"/>
<dbReference type="STRING" id="1229780.BN381_10231"/>
<feature type="transmembrane region" description="Helical" evidence="1">
    <location>
        <begin position="102"/>
        <end position="120"/>
    </location>
</feature>
<evidence type="ECO:0000256" key="1">
    <source>
        <dbReference type="SAM" id="Phobius"/>
    </source>
</evidence>
<feature type="transmembrane region" description="Helical" evidence="1">
    <location>
        <begin position="126"/>
        <end position="145"/>
    </location>
</feature>
<dbReference type="RefSeq" id="WP_012222977.1">
    <property type="nucleotide sequence ID" value="NZ_HG422565.1"/>
</dbReference>
<feature type="transmembrane region" description="Helical" evidence="1">
    <location>
        <begin position="603"/>
        <end position="627"/>
    </location>
</feature>
<dbReference type="Proteomes" id="UP000018291">
    <property type="component" value="Unassembled WGS sequence"/>
</dbReference>
<keyword evidence="3" id="KW-1185">Reference proteome</keyword>
<feature type="transmembrane region" description="Helical" evidence="1">
    <location>
        <begin position="154"/>
        <end position="176"/>
    </location>
</feature>
<feature type="transmembrane region" description="Helical" evidence="1">
    <location>
        <begin position="196"/>
        <end position="217"/>
    </location>
</feature>
<sequence length="639" mass="67065">MRVQSIDRLVPWAAGTVGALAVIGPGLNGRAWINLDQSVLPHLPLPTVLLGVGPDIPRRGPFTALAALASPWGGSAWVMKFMVIVLLAAATAGMARRLTSVGAVPALGAGLLYAFGPYLMGRLAVGHLGVLWAAAIIPWALPALISSARSPARAFLWSLLLAVGGYLAGTIVLALIPVLVLADRSRLPVLERMRGIGAVVAAQFLWLVPGVTVARAVGFDQPGGAGFRLALSGWSAPARLLIGEGYFQTEAGAVPLPGAWGAVLGVVVGLLAGLGLFAARCSGSAQGGAESDGEQAPRDALRALALGWSGLAAMAIGLLVPLSGLFDVTARVWSDISDVQPFNLAREPHRLFLVAWLVLVPGVAWGAQWLGRRLVVLEPLAQVAALALALALVAPQIWGMDGQLRGVELPAAWTKVRAAVRAQPGTVATAPQWSYAFYKVGDVRRSYNPWPDYLGVDTVISSDADKGPSRESDPRMDTIGPALDAYRTRRGAGLVPALRTAGVRWLVVPAVAQGDLFPGLAQQGGLEPVVVDPSVSLYRVTGGSNPYQAKRLWWGLWLRTGAAPGDVVDRAVVDDSGNGWRAGVSGTPPGPGGRLVIPQEHGWVWFPPSVFTAINQLVLLVVALLSWRSFRSDRDIRAG</sequence>
<name>R4YVZ0_9ACTN</name>